<dbReference type="EMBL" id="KQ947404">
    <property type="protein sequence ID" value="KUJ24475.1"/>
    <property type="molecule type" value="Genomic_DNA"/>
</dbReference>
<dbReference type="GeneID" id="28827769"/>
<reference evidence="1 2" key="1">
    <citation type="submission" date="2015-10" db="EMBL/GenBank/DDBJ databases">
        <title>Full genome of DAOMC 229536 Phialocephala scopiformis, a fungal endophyte of spruce producing the potent anti-insectan compound rugulosin.</title>
        <authorList>
            <consortium name="DOE Joint Genome Institute"/>
            <person name="Walker A.K."/>
            <person name="Frasz S.L."/>
            <person name="Seifert K.A."/>
            <person name="Miller J.D."/>
            <person name="Mondo S.J."/>
            <person name="Labutti K."/>
            <person name="Lipzen A."/>
            <person name="Dockter R."/>
            <person name="Kennedy M."/>
            <person name="Grigoriev I.V."/>
            <person name="Spatafora J.W."/>
        </authorList>
    </citation>
    <scope>NUCLEOTIDE SEQUENCE [LARGE SCALE GENOMIC DNA]</scope>
    <source>
        <strain evidence="1 2">CBS 120377</strain>
    </source>
</reference>
<proteinExistence type="predicted"/>
<protein>
    <submittedName>
        <fullName evidence="1">Uncharacterized protein</fullName>
    </submittedName>
</protein>
<dbReference type="InParanoid" id="A0A194XVY8"/>
<sequence length="149" mass="16652">MSHSSTNTNPLSNPSLALFGYLFDCSLLEGDQHRLQHEYTMSVEERAAVKKHLSETFRAMVDTATEMLQNNCVCTTCGERPLQSGSRHCNLTGEAEELWEELVEKVIAIEGQLYKVDLGHISDLKPMFEGVQAAYNASKVARDCARQNN</sequence>
<accession>A0A194XVY8</accession>
<evidence type="ECO:0000313" key="2">
    <source>
        <dbReference type="Proteomes" id="UP000070700"/>
    </source>
</evidence>
<dbReference type="AlphaFoldDB" id="A0A194XVY8"/>
<dbReference type="RefSeq" id="XP_018078830.1">
    <property type="nucleotide sequence ID" value="XM_018218043.1"/>
</dbReference>
<dbReference type="Proteomes" id="UP000070700">
    <property type="component" value="Unassembled WGS sequence"/>
</dbReference>
<evidence type="ECO:0000313" key="1">
    <source>
        <dbReference type="EMBL" id="KUJ24475.1"/>
    </source>
</evidence>
<gene>
    <name evidence="1" type="ORF">LY89DRAFT_713319</name>
</gene>
<keyword evidence="2" id="KW-1185">Reference proteome</keyword>
<organism evidence="1 2">
    <name type="scientific">Mollisia scopiformis</name>
    <name type="common">Conifer needle endophyte fungus</name>
    <name type="synonym">Phialocephala scopiformis</name>
    <dbReference type="NCBI Taxonomy" id="149040"/>
    <lineage>
        <taxon>Eukaryota</taxon>
        <taxon>Fungi</taxon>
        <taxon>Dikarya</taxon>
        <taxon>Ascomycota</taxon>
        <taxon>Pezizomycotina</taxon>
        <taxon>Leotiomycetes</taxon>
        <taxon>Helotiales</taxon>
        <taxon>Mollisiaceae</taxon>
        <taxon>Mollisia</taxon>
    </lineage>
</organism>
<dbReference type="KEGG" id="psco:LY89DRAFT_713319"/>
<name>A0A194XVY8_MOLSC</name>